<name>A0A225VAW1_9STRA</name>
<reference evidence="3" key="1">
    <citation type="submission" date="2017-03" db="EMBL/GenBank/DDBJ databases">
        <title>Phytopthora megakarya and P. palmivora, two closely related causual agents of cacao black pod achieved similar genome size and gene model numbers by different mechanisms.</title>
        <authorList>
            <person name="Ali S."/>
            <person name="Shao J."/>
            <person name="Larry D.J."/>
            <person name="Kronmiller B."/>
            <person name="Shen D."/>
            <person name="Strem M.D."/>
            <person name="Melnick R.L."/>
            <person name="Guiltinan M.J."/>
            <person name="Tyler B.M."/>
            <person name="Meinhardt L.W."/>
            <person name="Bailey B.A."/>
        </authorList>
    </citation>
    <scope>NUCLEOTIDE SEQUENCE [LARGE SCALE GENOMIC DNA]</scope>
    <source>
        <strain evidence="3">zdho120</strain>
    </source>
</reference>
<dbReference type="AlphaFoldDB" id="A0A225VAW1"/>
<dbReference type="Proteomes" id="UP000198211">
    <property type="component" value="Unassembled WGS sequence"/>
</dbReference>
<feature type="compositionally biased region" description="Basic and acidic residues" evidence="1">
    <location>
        <begin position="1"/>
        <end position="14"/>
    </location>
</feature>
<organism evidence="2 3">
    <name type="scientific">Phytophthora megakarya</name>
    <dbReference type="NCBI Taxonomy" id="4795"/>
    <lineage>
        <taxon>Eukaryota</taxon>
        <taxon>Sar</taxon>
        <taxon>Stramenopiles</taxon>
        <taxon>Oomycota</taxon>
        <taxon>Peronosporomycetes</taxon>
        <taxon>Peronosporales</taxon>
        <taxon>Peronosporaceae</taxon>
        <taxon>Phytophthora</taxon>
    </lineage>
</organism>
<accession>A0A225VAW1</accession>
<evidence type="ECO:0000313" key="2">
    <source>
        <dbReference type="EMBL" id="OWZ02482.1"/>
    </source>
</evidence>
<keyword evidence="3" id="KW-1185">Reference proteome</keyword>
<feature type="compositionally biased region" description="Low complexity" evidence="1">
    <location>
        <begin position="221"/>
        <end position="238"/>
    </location>
</feature>
<evidence type="ECO:0000313" key="3">
    <source>
        <dbReference type="Proteomes" id="UP000198211"/>
    </source>
</evidence>
<evidence type="ECO:0000256" key="1">
    <source>
        <dbReference type="SAM" id="MobiDB-lite"/>
    </source>
</evidence>
<proteinExistence type="predicted"/>
<comment type="caution">
    <text evidence="2">The sequence shown here is derived from an EMBL/GenBank/DDBJ whole genome shotgun (WGS) entry which is preliminary data.</text>
</comment>
<dbReference type="EMBL" id="NBNE01006140">
    <property type="protein sequence ID" value="OWZ02482.1"/>
    <property type="molecule type" value="Genomic_DNA"/>
</dbReference>
<feature type="region of interest" description="Disordered" evidence="1">
    <location>
        <begin position="1"/>
        <end position="20"/>
    </location>
</feature>
<protein>
    <recommendedName>
        <fullName evidence="4">Retrotransposon gag domain-containing protein</fullName>
    </recommendedName>
</protein>
<sequence length="537" mass="60519">MESVESHHGSHGEYDPDNLSIDTPRQAVIASAGAASAPSTTTPRIRVSAISELKEYSGKDHGEDRARGWLGEVKSAFVHDQTPDSEKCLILSDLLTGPSRNWYRQLSRSTRINWKSLFEAFQRQYCGRGVSVTWQYYHAKKRRSTFATEWPEDNNNNDWLVSICEANEASGREAKEHVKHFLETCGGRDLERQLTPMQLRDIHTLEDIVSDTQKVEKRVSSRSSSQNGKRHSSSSGSYGRHDSRSRSQERSLSEPRHTSRVALAEASVMDLITELQTVLHRKDPTSTRTTTRMTIRLTSTKVMKLTKMGATAIAFQETRSKVRILTLTKTRDWLQPLTTMNVEMLLTGHLHEVTSVHKTMDNSQVDLVKVDSDLQLNLDRGSTITAADAGSRDQVMNHSTHFSFRRCRLCKQEHDFGKCEAFDELAKILRTNPQSADLVIDAECLYAFTGKCEWPEDNNNNDENEKNVEFDGECGVCLDGGTLHEIKEDTTISKVVNDDWLVSICEANEAATVHAKTVELLPGERMGCGRRRDSTDE</sequence>
<feature type="compositionally biased region" description="Basic and acidic residues" evidence="1">
    <location>
        <begin position="239"/>
        <end position="257"/>
    </location>
</feature>
<gene>
    <name evidence="2" type="ORF">PHMEG_00025948</name>
</gene>
<evidence type="ECO:0008006" key="4">
    <source>
        <dbReference type="Google" id="ProtNLM"/>
    </source>
</evidence>
<feature type="region of interest" description="Disordered" evidence="1">
    <location>
        <begin position="212"/>
        <end position="260"/>
    </location>
</feature>